<name>A0A0S4L369_9CAUD</name>
<accession>A0A0S4L369</accession>
<protein>
    <submittedName>
        <fullName evidence="1">Uncharacterized protein</fullName>
    </submittedName>
</protein>
<organism evidence="1 2">
    <name type="scientific">Pseudomonas phage VCM</name>
    <dbReference type="NCBI Taxonomy" id="1729937"/>
    <lineage>
        <taxon>Viruses</taxon>
        <taxon>Duplodnaviria</taxon>
        <taxon>Heunggongvirae</taxon>
        <taxon>Uroviricota</taxon>
        <taxon>Caudoviricetes</taxon>
        <taxon>Vandenendeviridae</taxon>
        <taxon>Gorskivirinae</taxon>
        <taxon>Kremarvirus</taxon>
        <taxon>Kremarvirus VCM</taxon>
        <taxon>Otagovirus VCM</taxon>
    </lineage>
</organism>
<sequence>MTRTVTNQAQVELAAGVILVSQLIEGTYHNGSAYSYTSHTLEGLSDNELDNLAKLALVLQNLPEDGALDFDVDGLEEFIKEWASETAESAELPFTFTDRDGDSNTYTPASLWEASGSCSEWEQSAQYGYDYGWNI</sequence>
<dbReference type="OrthoDB" id="35572at10239"/>
<dbReference type="EMBL" id="LN887844">
    <property type="protein sequence ID" value="CUR44256.1"/>
    <property type="molecule type" value="Genomic_DNA"/>
</dbReference>
<dbReference type="RefSeq" id="YP_009222635.1">
    <property type="nucleotide sequence ID" value="NC_029065.1"/>
</dbReference>
<dbReference type="GeneID" id="26799007"/>
<evidence type="ECO:0000313" key="2">
    <source>
        <dbReference type="Proteomes" id="UP000204441"/>
    </source>
</evidence>
<keyword evidence="2" id="KW-1185">Reference proteome</keyword>
<gene>
    <name evidence="1" type="ORF">VCM_00037</name>
</gene>
<proteinExistence type="predicted"/>
<dbReference type="KEGG" id="vg:26799007"/>
<evidence type="ECO:0000313" key="1">
    <source>
        <dbReference type="EMBL" id="CUR44256.1"/>
    </source>
</evidence>
<reference evidence="2" key="1">
    <citation type="submission" date="2015-10" db="EMBL/GenBank/DDBJ databases">
        <authorList>
            <person name="Millard A."/>
        </authorList>
    </citation>
    <scope>NUCLEOTIDE SEQUENCE [LARGE SCALE GENOMIC DNA]</scope>
</reference>
<dbReference type="Proteomes" id="UP000204441">
    <property type="component" value="Genome"/>
</dbReference>